<keyword evidence="2 5" id="KW-0238">DNA-binding</keyword>
<dbReference type="InterPro" id="IPR009057">
    <property type="entry name" value="Homeodomain-like_sf"/>
</dbReference>
<protein>
    <submittedName>
        <fullName evidence="5">AraC-type DNA-binding protein</fullName>
    </submittedName>
</protein>
<evidence type="ECO:0000256" key="3">
    <source>
        <dbReference type="ARBA" id="ARBA00023163"/>
    </source>
</evidence>
<gene>
    <name evidence="5" type="ORF">SAMN02746066_00449</name>
</gene>
<keyword evidence="3" id="KW-0804">Transcription</keyword>
<evidence type="ECO:0000256" key="1">
    <source>
        <dbReference type="ARBA" id="ARBA00023015"/>
    </source>
</evidence>
<keyword evidence="1" id="KW-0805">Transcription regulation</keyword>
<dbReference type="Proteomes" id="UP000184038">
    <property type="component" value="Unassembled WGS sequence"/>
</dbReference>
<dbReference type="PANTHER" id="PTHR43280:SF2">
    <property type="entry name" value="HTH-TYPE TRANSCRIPTIONAL REGULATOR EXSA"/>
    <property type="match status" value="1"/>
</dbReference>
<evidence type="ECO:0000259" key="4">
    <source>
        <dbReference type="PROSITE" id="PS01124"/>
    </source>
</evidence>
<dbReference type="OrthoDB" id="9799319at2"/>
<evidence type="ECO:0000313" key="6">
    <source>
        <dbReference type="Proteomes" id="UP000184038"/>
    </source>
</evidence>
<dbReference type="Gene3D" id="1.10.10.60">
    <property type="entry name" value="Homeodomain-like"/>
    <property type="match status" value="2"/>
</dbReference>
<dbReference type="AlphaFoldDB" id="A0A1M7F717"/>
<dbReference type="Pfam" id="PF12833">
    <property type="entry name" value="HTH_18"/>
    <property type="match status" value="1"/>
</dbReference>
<dbReference type="EMBL" id="FRCP01000005">
    <property type="protein sequence ID" value="SHL99816.1"/>
    <property type="molecule type" value="Genomic_DNA"/>
</dbReference>
<dbReference type="InterPro" id="IPR037923">
    <property type="entry name" value="HTH-like"/>
</dbReference>
<proteinExistence type="predicted"/>
<reference evidence="5 6" key="1">
    <citation type="submission" date="2016-11" db="EMBL/GenBank/DDBJ databases">
        <authorList>
            <person name="Jaros S."/>
            <person name="Januszkiewicz K."/>
            <person name="Wedrychowicz H."/>
        </authorList>
    </citation>
    <scope>NUCLEOTIDE SEQUENCE [LARGE SCALE GENOMIC DNA]</scope>
    <source>
        <strain evidence="5 6">DSM 15930</strain>
    </source>
</reference>
<accession>A0A1M7F717</accession>
<dbReference type="SUPFAM" id="SSF46689">
    <property type="entry name" value="Homeodomain-like"/>
    <property type="match status" value="2"/>
</dbReference>
<dbReference type="InterPro" id="IPR014710">
    <property type="entry name" value="RmlC-like_jellyroll"/>
</dbReference>
<dbReference type="GO" id="GO:0043565">
    <property type="term" value="F:sequence-specific DNA binding"/>
    <property type="evidence" value="ECO:0007669"/>
    <property type="project" value="InterPro"/>
</dbReference>
<dbReference type="Gene3D" id="2.60.120.10">
    <property type="entry name" value="Jelly Rolls"/>
    <property type="match status" value="1"/>
</dbReference>
<dbReference type="SUPFAM" id="SSF51215">
    <property type="entry name" value="Regulatory protein AraC"/>
    <property type="match status" value="1"/>
</dbReference>
<dbReference type="SMART" id="SM00342">
    <property type="entry name" value="HTH_ARAC"/>
    <property type="match status" value="1"/>
</dbReference>
<evidence type="ECO:0000256" key="2">
    <source>
        <dbReference type="ARBA" id="ARBA00023125"/>
    </source>
</evidence>
<name>A0A1M7F717_9FIRM</name>
<dbReference type="RefSeq" id="WP_073282296.1">
    <property type="nucleotide sequence ID" value="NZ_FRCP01000005.1"/>
</dbReference>
<feature type="domain" description="HTH araC/xylS-type" evidence="4">
    <location>
        <begin position="185"/>
        <end position="283"/>
    </location>
</feature>
<dbReference type="STRING" id="1120996.SAMN02746066_00449"/>
<dbReference type="PANTHER" id="PTHR43280">
    <property type="entry name" value="ARAC-FAMILY TRANSCRIPTIONAL REGULATOR"/>
    <property type="match status" value="1"/>
</dbReference>
<organism evidence="5 6">
    <name type="scientific">Anaerosporobacter mobilis DSM 15930</name>
    <dbReference type="NCBI Taxonomy" id="1120996"/>
    <lineage>
        <taxon>Bacteria</taxon>
        <taxon>Bacillati</taxon>
        <taxon>Bacillota</taxon>
        <taxon>Clostridia</taxon>
        <taxon>Lachnospirales</taxon>
        <taxon>Lachnospiraceae</taxon>
        <taxon>Anaerosporobacter</taxon>
    </lineage>
</organism>
<keyword evidence="6" id="KW-1185">Reference proteome</keyword>
<sequence>MIETLHGIRETVKYHDLPGIKLYLNREAENYPSHWHTALEIIMPYHNSYTIIVDDTSHTIREGELFLIAPGTIHQLQAPLTGERLILLIDYSQICNVNGMTALLPSLRPYVLINYEESKQTLQTLQGSLNAIYQEYVQPSPYKEASLKALIIQFFVSIGRYKMNATEKFPGIAITKQYEYIEKFMQICDFITAHCTENLTVDELAVLAGFSKFHFIRLFKQFTNVTCYEYLIQKRIELAERLLIEPNLTITQVALQSGFGSLSSFNRVFKVSKNCTPTEYKNLNLHKSI</sequence>
<dbReference type="PROSITE" id="PS01124">
    <property type="entry name" value="HTH_ARAC_FAMILY_2"/>
    <property type="match status" value="1"/>
</dbReference>
<dbReference type="GO" id="GO:0003700">
    <property type="term" value="F:DNA-binding transcription factor activity"/>
    <property type="evidence" value="ECO:0007669"/>
    <property type="project" value="InterPro"/>
</dbReference>
<evidence type="ECO:0000313" key="5">
    <source>
        <dbReference type="EMBL" id="SHL99816.1"/>
    </source>
</evidence>
<dbReference type="InterPro" id="IPR018060">
    <property type="entry name" value="HTH_AraC"/>
</dbReference>